<dbReference type="SUPFAM" id="SSF51905">
    <property type="entry name" value="FAD/NAD(P)-binding domain"/>
    <property type="match status" value="1"/>
</dbReference>
<reference evidence="1 2" key="1">
    <citation type="submission" date="2019-10" db="EMBL/GenBank/DDBJ databases">
        <title>Description of Paenibacillus terrestris sp. nov.</title>
        <authorList>
            <person name="Carlier A."/>
            <person name="Qi S."/>
        </authorList>
    </citation>
    <scope>NUCLEOTIDE SEQUENCE [LARGE SCALE GENOMIC DNA]</scope>
    <source>
        <strain evidence="1 2">LMG 31458</strain>
    </source>
</reference>
<dbReference type="Gene3D" id="3.50.50.60">
    <property type="entry name" value="FAD/NAD(P)-binding domain"/>
    <property type="match status" value="1"/>
</dbReference>
<dbReference type="EMBL" id="WHOA01000009">
    <property type="protein sequence ID" value="NOU70237.1"/>
    <property type="molecule type" value="Genomic_DNA"/>
</dbReference>
<gene>
    <name evidence="1" type="ORF">GC098_02080</name>
</gene>
<protein>
    <recommendedName>
        <fullName evidence="3">FAD/NAD(P)-binding domain-containing protein</fullName>
    </recommendedName>
</protein>
<organism evidence="1 2">
    <name type="scientific">Paenibacillus phytorum</name>
    <dbReference type="NCBI Taxonomy" id="2654977"/>
    <lineage>
        <taxon>Bacteria</taxon>
        <taxon>Bacillati</taxon>
        <taxon>Bacillota</taxon>
        <taxon>Bacilli</taxon>
        <taxon>Bacillales</taxon>
        <taxon>Paenibacillaceae</taxon>
        <taxon>Paenibacillus</taxon>
    </lineage>
</organism>
<accession>A0ABX1XNY6</accession>
<evidence type="ECO:0000313" key="1">
    <source>
        <dbReference type="EMBL" id="NOU70237.1"/>
    </source>
</evidence>
<name>A0ABX1XNY6_9BACL</name>
<dbReference type="Proteomes" id="UP000616779">
    <property type="component" value="Unassembled WGS sequence"/>
</dbReference>
<evidence type="ECO:0000313" key="2">
    <source>
        <dbReference type="Proteomes" id="UP000616779"/>
    </source>
</evidence>
<evidence type="ECO:0008006" key="3">
    <source>
        <dbReference type="Google" id="ProtNLM"/>
    </source>
</evidence>
<comment type="caution">
    <text evidence="1">The sequence shown here is derived from an EMBL/GenBank/DDBJ whole genome shotgun (WGS) entry which is preliminary data.</text>
</comment>
<proteinExistence type="predicted"/>
<sequence length="109" mass="12288">MSADIHSKLGQFISKQGDPIFGLELMALIREGKVTIKPRTNGTHHKLISFEDGSNVEVENVVWATGFHSDYSWIQIPGILNEKGKPIHSRGVSKVKGLFFLGLPWQYRR</sequence>
<keyword evidence="2" id="KW-1185">Reference proteome</keyword>
<dbReference type="InterPro" id="IPR036188">
    <property type="entry name" value="FAD/NAD-bd_sf"/>
</dbReference>